<evidence type="ECO:0000256" key="3">
    <source>
        <dbReference type="SAM" id="MobiDB-lite"/>
    </source>
</evidence>
<feature type="repeat" description="PPR" evidence="2">
    <location>
        <begin position="574"/>
        <end position="608"/>
    </location>
</feature>
<dbReference type="FunFam" id="1.25.40.10:FF:000363">
    <property type="entry name" value="Pentatricopeptide repeat-containing protein"/>
    <property type="match status" value="1"/>
</dbReference>
<feature type="region of interest" description="Disordered" evidence="3">
    <location>
        <begin position="181"/>
        <end position="240"/>
    </location>
</feature>
<dbReference type="Gene3D" id="1.25.40.10">
    <property type="entry name" value="Tetratricopeptide repeat domain"/>
    <property type="match status" value="3"/>
</dbReference>
<dbReference type="InterPro" id="IPR002885">
    <property type="entry name" value="PPR_rpt"/>
</dbReference>
<dbReference type="PANTHER" id="PTHR46935:SF1">
    <property type="entry name" value="OS01G0674700 PROTEIN"/>
    <property type="match status" value="1"/>
</dbReference>
<feature type="repeat" description="PPR" evidence="2">
    <location>
        <begin position="643"/>
        <end position="677"/>
    </location>
</feature>
<proteinExistence type="predicted"/>
<feature type="repeat" description="PPR" evidence="2">
    <location>
        <begin position="794"/>
        <end position="828"/>
    </location>
</feature>
<dbReference type="InterPro" id="IPR044645">
    <property type="entry name" value="DG1/EMB2279-like"/>
</dbReference>
<dbReference type="InterPro" id="IPR011990">
    <property type="entry name" value="TPR-like_helical_dom_sf"/>
</dbReference>
<feature type="compositionally biased region" description="Basic and acidic residues" evidence="3">
    <location>
        <begin position="181"/>
        <end position="195"/>
    </location>
</feature>
<evidence type="ECO:0000313" key="4">
    <source>
        <dbReference type="EMBL" id="KAG9439573.1"/>
    </source>
</evidence>
<evidence type="ECO:0000256" key="2">
    <source>
        <dbReference type="PROSITE-ProRule" id="PRU00708"/>
    </source>
</evidence>
<gene>
    <name evidence="4" type="ORF">H6P81_019738</name>
</gene>
<keyword evidence="1" id="KW-0677">Repeat</keyword>
<dbReference type="GO" id="GO:0009507">
    <property type="term" value="C:chloroplast"/>
    <property type="evidence" value="ECO:0007669"/>
    <property type="project" value="TreeGrafter"/>
</dbReference>
<dbReference type="EMBL" id="JAINDJ010000008">
    <property type="protein sequence ID" value="KAG9439573.1"/>
    <property type="molecule type" value="Genomic_DNA"/>
</dbReference>
<dbReference type="SUPFAM" id="SSF48452">
    <property type="entry name" value="TPR-like"/>
    <property type="match status" value="1"/>
</dbReference>
<feature type="compositionally biased region" description="Basic residues" evidence="3">
    <location>
        <begin position="228"/>
        <end position="240"/>
    </location>
</feature>
<dbReference type="Pfam" id="PF01535">
    <property type="entry name" value="PPR"/>
    <property type="match status" value="3"/>
</dbReference>
<dbReference type="NCBIfam" id="TIGR00756">
    <property type="entry name" value="PPR"/>
    <property type="match status" value="5"/>
</dbReference>
<dbReference type="PROSITE" id="PS51375">
    <property type="entry name" value="PPR"/>
    <property type="match status" value="4"/>
</dbReference>
<comment type="caution">
    <text evidence="4">The sequence shown here is derived from an EMBL/GenBank/DDBJ whole genome shotgun (WGS) entry which is preliminary data.</text>
</comment>
<keyword evidence="5" id="KW-1185">Reference proteome</keyword>
<evidence type="ECO:0000313" key="5">
    <source>
        <dbReference type="Proteomes" id="UP000825729"/>
    </source>
</evidence>
<reference evidence="4 5" key="1">
    <citation type="submission" date="2021-07" db="EMBL/GenBank/DDBJ databases">
        <title>The Aristolochia fimbriata genome: insights into angiosperm evolution, floral development and chemical biosynthesis.</title>
        <authorList>
            <person name="Jiao Y."/>
        </authorList>
    </citation>
    <scope>NUCLEOTIDE SEQUENCE [LARGE SCALE GENOMIC DNA]</scope>
    <source>
        <strain evidence="4">IBCAS-2021</strain>
        <tissue evidence="4">Leaf</tissue>
    </source>
</reference>
<sequence>MVSTQMGSLRIDKTVFFLSSSFSSSSHIPEFSSPRKPIFCVAPRWRHKEKNQPGIANALRKGIICAVAKVDSEKGLLDDDFIEKEFKFRPAFDDYVKALESFKSGRVENSSQDVDSSEDSGPRRTSLGRKNRNYTGTTHENEEGYKLIGSDYRQLEVSRQKALLTERKNVLKENTVKMRKDKVTRSVRDSPKSGHMEANLGLKGDRKTQMHGTSWARKGDGSNERYERKRHQSSFKVERKRGQRVVSESIQTVEKSVNTTAADRNVLGPKRSYEVGESDFNRRNPLGINISQGNLEERMNKAETYEPIFENGTGQRKIDLREMEKHLTNNGLGIRGTENHKEKQGISFVKNGKKNSNYVRTKSNQYIQQKDHVSKSSQVFTDDEEDDEVFQRKAFESFEEFKDVRGRPRVLRMEMEERIQILAKRLHATDLSMPEWQFSKMMHGAEIRFTDHTILRVIQILGSFGNWKRVLQVVEWVHSRERFKSQKSRYIYTTVLDVLGKARRPVEALNVFHAMRQKFATYPDMAAYHCIAVTLGQAGHMKELFDVIDCMRVPPEKKFKTGMLEKWDPRLEPDLIVYNAVLNACVQRKQWEGAFWVHQQLKERNIQPSSTTYGLIMEVMYVCGKYNLVHEFFRKVEKSSIPNALNYKVLVNTLWKEGKTDEAISVVQDMERRGIVGSAGLYYDLARCLCSAGRPKEALQQVDKICKVATKPLFVTYTGLIRECLEAGSIENADFIFNQMNKFCSPNIVTYNVMLKAYKDHGIFEKAKELFQKILEDPKGIDSINNEKGKVIPDKLSFNTMLQACVAEKNWDYLETVYQQMLRHRYHFNAKSHLRLIMEASRAGKGELLEATWNHLVRSGRRPPPPIVKERFCMELQAQKIASAIACIPKHEEETAGYPFSVKAWLDLFYSNTNRFHTDTIFKLVETVSSVVADQDVPNPILQNLLAASREFVNRHESTCSIASITQ</sequence>
<evidence type="ECO:0000256" key="1">
    <source>
        <dbReference type="ARBA" id="ARBA00022737"/>
    </source>
</evidence>
<dbReference type="Pfam" id="PF13041">
    <property type="entry name" value="PPR_2"/>
    <property type="match status" value="2"/>
</dbReference>
<feature type="region of interest" description="Disordered" evidence="3">
    <location>
        <begin position="107"/>
        <end position="142"/>
    </location>
</feature>
<feature type="compositionally biased region" description="Basic and acidic residues" evidence="3">
    <location>
        <begin position="217"/>
        <end position="227"/>
    </location>
</feature>
<protein>
    <recommendedName>
        <fullName evidence="6">Pentatricopeptide repeat-containing protein</fullName>
    </recommendedName>
</protein>
<dbReference type="Proteomes" id="UP000825729">
    <property type="component" value="Unassembled WGS sequence"/>
</dbReference>
<dbReference type="PANTHER" id="PTHR46935">
    <property type="entry name" value="OS01G0674700 PROTEIN"/>
    <property type="match status" value="1"/>
</dbReference>
<dbReference type="AlphaFoldDB" id="A0AAV7DTH8"/>
<feature type="repeat" description="PPR" evidence="2">
    <location>
        <begin position="747"/>
        <end position="777"/>
    </location>
</feature>
<evidence type="ECO:0008006" key="6">
    <source>
        <dbReference type="Google" id="ProtNLM"/>
    </source>
</evidence>
<name>A0AAV7DTH8_ARIFI</name>
<organism evidence="4 5">
    <name type="scientific">Aristolochia fimbriata</name>
    <name type="common">White veined hardy Dutchman's pipe vine</name>
    <dbReference type="NCBI Taxonomy" id="158543"/>
    <lineage>
        <taxon>Eukaryota</taxon>
        <taxon>Viridiplantae</taxon>
        <taxon>Streptophyta</taxon>
        <taxon>Embryophyta</taxon>
        <taxon>Tracheophyta</taxon>
        <taxon>Spermatophyta</taxon>
        <taxon>Magnoliopsida</taxon>
        <taxon>Magnoliidae</taxon>
        <taxon>Piperales</taxon>
        <taxon>Aristolochiaceae</taxon>
        <taxon>Aristolochia</taxon>
    </lineage>
</organism>
<accession>A0AAV7DTH8</accession>
<dbReference type="GO" id="GO:0009658">
    <property type="term" value="P:chloroplast organization"/>
    <property type="evidence" value="ECO:0007669"/>
    <property type="project" value="InterPro"/>
</dbReference>